<dbReference type="RefSeq" id="WP_163841299.1">
    <property type="nucleotide sequence ID" value="NZ_AP026975.1"/>
</dbReference>
<dbReference type="Proteomes" id="UP000471166">
    <property type="component" value="Unassembled WGS sequence"/>
</dbReference>
<dbReference type="AlphaFoldDB" id="A0A6P1CJD1"/>
<evidence type="ECO:0000256" key="1">
    <source>
        <dbReference type="SAM" id="Phobius"/>
    </source>
</evidence>
<evidence type="ECO:0000313" key="3">
    <source>
        <dbReference type="Proteomes" id="UP000471166"/>
    </source>
</evidence>
<feature type="transmembrane region" description="Helical" evidence="1">
    <location>
        <begin position="132"/>
        <end position="153"/>
    </location>
</feature>
<proteinExistence type="predicted"/>
<reference evidence="2 3" key="1">
    <citation type="submission" date="2020-01" db="EMBL/GenBank/DDBJ databases">
        <title>Genetics and antimicrobial susceptibilities of Nocardia species isolated from the soil; a comparison with species isolated from humans.</title>
        <authorList>
            <person name="Carrasco G."/>
            <person name="Monzon S."/>
            <person name="Sansegundo M."/>
            <person name="Garcia E."/>
            <person name="Garrido N."/>
            <person name="Medina M.J."/>
            <person name="Villalon P."/>
            <person name="Ramirez-Arocha A.C."/>
            <person name="Jimenez P."/>
            <person name="Cuesta I."/>
            <person name="Valdezate S."/>
        </authorList>
    </citation>
    <scope>NUCLEOTIDE SEQUENCE [LARGE SCALE GENOMIC DNA]</scope>
    <source>
        <strain evidence="2 3">CNM20110626</strain>
    </source>
</reference>
<keyword evidence="1" id="KW-0472">Membrane</keyword>
<keyword evidence="1" id="KW-1133">Transmembrane helix</keyword>
<accession>A0A6P1CJD1</accession>
<sequence length="262" mass="27462">MATRSVPQPPFSAELLADLHADNLSRELSEQLWPAVHGDPEAQRYLRSLDEVGAQLRALGRDDHIIHPMPEDLSAKLRQWAEELEPAESDQEPTARISESLPTVPHDEHETSGAATASVVSLDQRRRRRMRLLTAAAAVVAVIACAAIAISTVRQDDAVSPTAAPTTADLAPGEDLDTSVALGVLGRHEVRGPLADATELAGCVTAAGYDRKVLGSSDITFRGADAVLILLAGTAPGKVTALVVEPGCTAGEPGVLAVTDIG</sequence>
<evidence type="ECO:0000313" key="2">
    <source>
        <dbReference type="EMBL" id="NEW31414.1"/>
    </source>
</evidence>
<name>A0A6P1CJD1_9NOCA</name>
<keyword evidence="1" id="KW-0812">Transmembrane</keyword>
<gene>
    <name evidence="2" type="ORF">GV791_02400</name>
</gene>
<comment type="caution">
    <text evidence="2">The sequence shown here is derived from an EMBL/GenBank/DDBJ whole genome shotgun (WGS) entry which is preliminary data.</text>
</comment>
<organism evidence="2 3">
    <name type="scientific">Nocardia cyriacigeorgica</name>
    <dbReference type="NCBI Taxonomy" id="135487"/>
    <lineage>
        <taxon>Bacteria</taxon>
        <taxon>Bacillati</taxon>
        <taxon>Actinomycetota</taxon>
        <taxon>Actinomycetes</taxon>
        <taxon>Mycobacteriales</taxon>
        <taxon>Nocardiaceae</taxon>
        <taxon>Nocardia</taxon>
    </lineage>
</organism>
<dbReference type="EMBL" id="JAAGVB010000002">
    <property type="protein sequence ID" value="NEW31414.1"/>
    <property type="molecule type" value="Genomic_DNA"/>
</dbReference>
<evidence type="ECO:0008006" key="4">
    <source>
        <dbReference type="Google" id="ProtNLM"/>
    </source>
</evidence>
<protein>
    <recommendedName>
        <fullName evidence="4">Anti-sigma-M factor RsmA</fullName>
    </recommendedName>
</protein>